<feature type="region of interest" description="Disordered" evidence="1">
    <location>
        <begin position="565"/>
        <end position="591"/>
    </location>
</feature>
<accession>A0A6G0VLA4</accession>
<comment type="caution">
    <text evidence="2">The sequence shown here is derived from an EMBL/GenBank/DDBJ whole genome shotgun (WGS) entry which is preliminary data.</text>
</comment>
<dbReference type="PANTHER" id="PTHR45749:SF21">
    <property type="entry name" value="DUF4371 DOMAIN-CONTAINING PROTEIN"/>
    <property type="match status" value="1"/>
</dbReference>
<dbReference type="InterPro" id="IPR012337">
    <property type="entry name" value="RNaseH-like_sf"/>
</dbReference>
<dbReference type="EMBL" id="VUJU01015099">
    <property type="protein sequence ID" value="KAF0697077.1"/>
    <property type="molecule type" value="Genomic_DNA"/>
</dbReference>
<dbReference type="AlphaFoldDB" id="A0A6G0VLA4"/>
<evidence type="ECO:0000256" key="1">
    <source>
        <dbReference type="SAM" id="MobiDB-lite"/>
    </source>
</evidence>
<gene>
    <name evidence="2" type="ORF">FWK35_00037316</name>
</gene>
<feature type="non-terminal residue" evidence="2">
    <location>
        <position position="591"/>
    </location>
</feature>
<feature type="non-terminal residue" evidence="2">
    <location>
        <position position="1"/>
    </location>
</feature>
<dbReference type="PANTHER" id="PTHR45749">
    <property type="match status" value="1"/>
</dbReference>
<proteinExistence type="predicted"/>
<reference evidence="2 3" key="1">
    <citation type="submission" date="2019-08" db="EMBL/GenBank/DDBJ databases">
        <title>Whole genome of Aphis craccivora.</title>
        <authorList>
            <person name="Voronova N.V."/>
            <person name="Shulinski R.S."/>
            <person name="Bandarenka Y.V."/>
            <person name="Zhorov D.G."/>
            <person name="Warner D."/>
        </authorList>
    </citation>
    <scope>NUCLEOTIDE SEQUENCE [LARGE SCALE GENOMIC DNA]</scope>
    <source>
        <strain evidence="2">180601</strain>
        <tissue evidence="2">Whole Body</tissue>
    </source>
</reference>
<evidence type="ECO:0000313" key="3">
    <source>
        <dbReference type="Proteomes" id="UP000478052"/>
    </source>
</evidence>
<dbReference type="OrthoDB" id="6598850at2759"/>
<sequence length="591" mass="67417">DLHHDLIANKCISDTVEELNVKYFKKPDNHNITQYWIFHPQQPETNVPFTASKTYFRRDGGRRMWVSYNHKNSSLYCCICLAYGDGSSTFTVGVMKWTHIYLRIEEHESSLTHKQNVDAHIMMKNCSSVDSLIKYGLSSIRKKEIENNRQIFLRVIEIIKLIGKRGLSYRSTKFEAAYTLNDSNLDHGNFLEMVLLVSKFDPILQGHLDIVIKKSASIHNSGSKQGGGLITFLSKTTINYIIDAISQLIKSAITKETEKALIYSVQLDTTQDITVVDQCSIIIRYVVDTKIHERLIGMVKCTSSKGIDFINLLLNTLIQMGINPKNCVGNSTDGAANMQGVYNGFSKKLNANTLTQTHIWCYAHVLNLVICDVTNKILQGLSLFGLLNGCAVFLKESYSRMDIWRSKCSKKKICTIGETRWWSKDSALTKVFGYFNNPDYCLFVELITSLEEIRENTNIKPEARLKANGFMEGLCKYETILTSQIYLRIFNKTTPLSKYLQGYGVNLVSAHQMVTQTLNDLKKIDRDFLSVKQAADKFLTWANNKLEKVENTSIQIQDSLKPIRPRKKSKQFTYESNDDPINDPLHSYTIN</sequence>
<name>A0A6G0VLA4_APHCR</name>
<protein>
    <submittedName>
        <fullName evidence="2">Zinc finger MYM-type protein 1-like</fullName>
    </submittedName>
</protein>
<dbReference type="Proteomes" id="UP000478052">
    <property type="component" value="Unassembled WGS sequence"/>
</dbReference>
<dbReference type="SUPFAM" id="SSF53098">
    <property type="entry name" value="Ribonuclease H-like"/>
    <property type="match status" value="1"/>
</dbReference>
<keyword evidence="3" id="KW-1185">Reference proteome</keyword>
<evidence type="ECO:0000313" key="2">
    <source>
        <dbReference type="EMBL" id="KAF0697077.1"/>
    </source>
</evidence>
<organism evidence="2 3">
    <name type="scientific">Aphis craccivora</name>
    <name type="common">Cowpea aphid</name>
    <dbReference type="NCBI Taxonomy" id="307492"/>
    <lineage>
        <taxon>Eukaryota</taxon>
        <taxon>Metazoa</taxon>
        <taxon>Ecdysozoa</taxon>
        <taxon>Arthropoda</taxon>
        <taxon>Hexapoda</taxon>
        <taxon>Insecta</taxon>
        <taxon>Pterygota</taxon>
        <taxon>Neoptera</taxon>
        <taxon>Paraneoptera</taxon>
        <taxon>Hemiptera</taxon>
        <taxon>Sternorrhyncha</taxon>
        <taxon>Aphidomorpha</taxon>
        <taxon>Aphidoidea</taxon>
        <taxon>Aphididae</taxon>
        <taxon>Aphidini</taxon>
        <taxon>Aphis</taxon>
        <taxon>Aphis</taxon>
    </lineage>
</organism>